<comment type="caution">
    <text evidence="1">The sequence shown here is derived from an EMBL/GenBank/DDBJ whole genome shotgun (WGS) entry which is preliminary data.</text>
</comment>
<dbReference type="Proteomes" id="UP001642360">
    <property type="component" value="Unassembled WGS sequence"/>
</dbReference>
<accession>A0ABC8SJE8</accession>
<evidence type="ECO:0000313" key="2">
    <source>
        <dbReference type="Proteomes" id="UP001642360"/>
    </source>
</evidence>
<evidence type="ECO:0000313" key="1">
    <source>
        <dbReference type="EMBL" id="CAK9157043.1"/>
    </source>
</evidence>
<sequence>MVPQSLGLILAFPVSYFNKHLHFTSIISDTTTIQDLIKEISFYPISSLNMGIELPSIPSPMPKPSKTSSANTGSDYIIDATSSAADEYEIAPEFPLGNSGLLEDLVEKSQADSG</sequence>
<proteinExistence type="predicted"/>
<name>A0ABC8SJE8_9AQUA</name>
<organism evidence="1 2">
    <name type="scientific">Ilex paraguariensis</name>
    <name type="common">yerba mate</name>
    <dbReference type="NCBI Taxonomy" id="185542"/>
    <lineage>
        <taxon>Eukaryota</taxon>
        <taxon>Viridiplantae</taxon>
        <taxon>Streptophyta</taxon>
        <taxon>Embryophyta</taxon>
        <taxon>Tracheophyta</taxon>
        <taxon>Spermatophyta</taxon>
        <taxon>Magnoliopsida</taxon>
        <taxon>eudicotyledons</taxon>
        <taxon>Gunneridae</taxon>
        <taxon>Pentapetalae</taxon>
        <taxon>asterids</taxon>
        <taxon>campanulids</taxon>
        <taxon>Aquifoliales</taxon>
        <taxon>Aquifoliaceae</taxon>
        <taxon>Ilex</taxon>
    </lineage>
</organism>
<reference evidence="1 2" key="1">
    <citation type="submission" date="2024-02" db="EMBL/GenBank/DDBJ databases">
        <authorList>
            <person name="Vignale AGUSTIN F."/>
            <person name="Sosa J E."/>
            <person name="Modenutti C."/>
        </authorList>
    </citation>
    <scope>NUCLEOTIDE SEQUENCE [LARGE SCALE GENOMIC DNA]</scope>
</reference>
<keyword evidence="2" id="KW-1185">Reference proteome</keyword>
<dbReference type="AlphaFoldDB" id="A0ABC8SJE8"/>
<gene>
    <name evidence="1" type="ORF">ILEXP_LOCUS25604</name>
</gene>
<dbReference type="EMBL" id="CAUOFW020002947">
    <property type="protein sequence ID" value="CAK9157043.1"/>
    <property type="molecule type" value="Genomic_DNA"/>
</dbReference>
<protein>
    <submittedName>
        <fullName evidence="1">Uncharacterized protein</fullName>
    </submittedName>
</protein>